<dbReference type="Proteomes" id="UP000244905">
    <property type="component" value="Unassembled WGS sequence"/>
</dbReference>
<comment type="caution">
    <text evidence="1">The sequence shown here is derived from an EMBL/GenBank/DDBJ whole genome shotgun (WGS) entry which is preliminary data.</text>
</comment>
<reference evidence="2" key="1">
    <citation type="submission" date="2018-02" db="EMBL/GenBank/DDBJ databases">
        <authorList>
            <person name="Clavel T."/>
            <person name="Strowig T."/>
        </authorList>
    </citation>
    <scope>NUCLEOTIDE SEQUENCE [LARGE SCALE GENOMIC DNA]</scope>
    <source>
        <strain evidence="2">DSM 103720</strain>
    </source>
</reference>
<keyword evidence="2" id="KW-1185">Reference proteome</keyword>
<dbReference type="GeneID" id="82527275"/>
<protein>
    <submittedName>
        <fullName evidence="1">Uncharacterized protein</fullName>
    </submittedName>
</protein>
<name>A0A2V1ILE4_9BACT</name>
<organism evidence="1 2">
    <name type="scientific">Duncaniella muris</name>
    <dbReference type="NCBI Taxonomy" id="2094150"/>
    <lineage>
        <taxon>Bacteria</taxon>
        <taxon>Pseudomonadati</taxon>
        <taxon>Bacteroidota</taxon>
        <taxon>Bacteroidia</taxon>
        <taxon>Bacteroidales</taxon>
        <taxon>Muribaculaceae</taxon>
        <taxon>Duncaniella</taxon>
    </lineage>
</organism>
<sequence length="270" mass="32015">MEITSDNILDINKRAIKLWEYCGLDAEDYDTEDYVVIGEETINFSFPGDEDCVQITVDDLISITDKLDTYEEKGETTVRCANLSQTVIDIEYNWYYDGEILNEIYETNSFVASIVENPILIGIRNLRHGCYNYDFWSPCRCFHAVEFRYKESVKKLPYEQELQEIYRFLFALNIKNNYLIRISDLPEIEIGELIDNESIEESDLENYDFFREKEQIVHKSSDLPKESPMLKMYLDALSIRDKSLRFLLFYKIIEYNDSVKFEVVQPWLSR</sequence>
<evidence type="ECO:0000313" key="2">
    <source>
        <dbReference type="Proteomes" id="UP000244905"/>
    </source>
</evidence>
<gene>
    <name evidence="1" type="ORF">C5O23_13205</name>
</gene>
<dbReference type="RefSeq" id="WP_107033387.1">
    <property type="nucleotide sequence ID" value="NZ_PUEC01000046.1"/>
</dbReference>
<dbReference type="AlphaFoldDB" id="A0A2V1ILE4"/>
<evidence type="ECO:0000313" key="1">
    <source>
        <dbReference type="EMBL" id="PWB00345.1"/>
    </source>
</evidence>
<dbReference type="EMBL" id="PUEC01000046">
    <property type="protein sequence ID" value="PWB00345.1"/>
    <property type="molecule type" value="Genomic_DNA"/>
</dbReference>
<accession>A0A2V1ILE4</accession>
<proteinExistence type="predicted"/>